<dbReference type="InterPro" id="IPR008991">
    <property type="entry name" value="Translation_prot_SH3-like_sf"/>
</dbReference>
<evidence type="ECO:0000256" key="1">
    <source>
        <dbReference type="ARBA" id="ARBA00005781"/>
    </source>
</evidence>
<organism evidence="5 6">
    <name type="scientific">Pseudomicrostroma glucosiphilum</name>
    <dbReference type="NCBI Taxonomy" id="1684307"/>
    <lineage>
        <taxon>Eukaryota</taxon>
        <taxon>Fungi</taxon>
        <taxon>Dikarya</taxon>
        <taxon>Basidiomycota</taxon>
        <taxon>Ustilaginomycotina</taxon>
        <taxon>Exobasidiomycetes</taxon>
        <taxon>Microstromatales</taxon>
        <taxon>Microstromatales incertae sedis</taxon>
        <taxon>Pseudomicrostroma</taxon>
    </lineage>
</organism>
<reference evidence="5 6" key="1">
    <citation type="journal article" date="2018" name="Mol. Biol. Evol.">
        <title>Broad Genomic Sampling Reveals a Smut Pathogenic Ancestry of the Fungal Clade Ustilaginomycotina.</title>
        <authorList>
            <person name="Kijpornyongpan T."/>
            <person name="Mondo S.J."/>
            <person name="Barry K."/>
            <person name="Sandor L."/>
            <person name="Lee J."/>
            <person name="Lipzen A."/>
            <person name="Pangilinan J."/>
            <person name="LaButti K."/>
            <person name="Hainaut M."/>
            <person name="Henrissat B."/>
            <person name="Grigoriev I.V."/>
            <person name="Spatafora J.W."/>
            <person name="Aime M.C."/>
        </authorList>
    </citation>
    <scope>NUCLEOTIDE SEQUENCE [LARGE SCALE GENOMIC DNA]</scope>
    <source>
        <strain evidence="5 6">MCA 4718</strain>
    </source>
</reference>
<dbReference type="GO" id="GO:0006412">
    <property type="term" value="P:translation"/>
    <property type="evidence" value="ECO:0007669"/>
    <property type="project" value="InterPro"/>
</dbReference>
<dbReference type="InterPro" id="IPR038657">
    <property type="entry name" value="Ribosomal_bL19_sf"/>
</dbReference>
<evidence type="ECO:0000313" key="5">
    <source>
        <dbReference type="EMBL" id="PWN21467.1"/>
    </source>
</evidence>
<evidence type="ECO:0000256" key="2">
    <source>
        <dbReference type="ARBA" id="ARBA00022980"/>
    </source>
</evidence>
<dbReference type="STRING" id="1684307.A0A316U8B1"/>
<proteinExistence type="inferred from homology"/>
<keyword evidence="6" id="KW-1185">Reference proteome</keyword>
<dbReference type="Pfam" id="PF01245">
    <property type="entry name" value="Ribosomal_L19"/>
    <property type="match status" value="1"/>
</dbReference>
<name>A0A316U8B1_9BASI</name>
<accession>A0A316U8B1</accession>
<evidence type="ECO:0000256" key="4">
    <source>
        <dbReference type="SAM" id="MobiDB-lite"/>
    </source>
</evidence>
<dbReference type="GeneID" id="37012015"/>
<dbReference type="PANTHER" id="PTHR15680">
    <property type="entry name" value="RIBOSOMAL PROTEIN L19"/>
    <property type="match status" value="1"/>
</dbReference>
<dbReference type="OrthoDB" id="4726at2759"/>
<protein>
    <recommendedName>
        <fullName evidence="7">Ribosomal protein L19</fullName>
    </recommendedName>
</protein>
<sequence length="248" mass="26994">MRQLSLSASGSSSAASSSRTAFTGARRCLTTSAPRRQDGDQADVAPSAPAYPFSSQVRAFPSVPAAGSEGHAPLQKVNNLKRGVLPYVHHQLRSHLDPAARLTSLFTRGSKQQIPIGSVLMVETWTNSSKYSTTTFSGVLLGVRRRGTSTSFVVRNLVLKLGVEMRFNLYSPLLKDVRVISRAEVGKNNKTGGLRRVRRAKLYYLRSRNSQVAGVSRMIKSRKKQDDLVAQKEAAALARGKSGKQLVP</sequence>
<gene>
    <name evidence="5" type="ORF">BCV69DRAFT_248141</name>
</gene>
<dbReference type="PRINTS" id="PR00061">
    <property type="entry name" value="RIBOSOMALL19"/>
</dbReference>
<dbReference type="GO" id="GO:0005762">
    <property type="term" value="C:mitochondrial large ribosomal subunit"/>
    <property type="evidence" value="ECO:0007669"/>
    <property type="project" value="TreeGrafter"/>
</dbReference>
<feature type="compositionally biased region" description="Low complexity" evidence="4">
    <location>
        <begin position="1"/>
        <end position="26"/>
    </location>
</feature>
<keyword evidence="3" id="KW-0687">Ribonucleoprotein</keyword>
<dbReference type="EMBL" id="KZ819325">
    <property type="protein sequence ID" value="PWN21467.1"/>
    <property type="molecule type" value="Genomic_DNA"/>
</dbReference>
<dbReference type="Proteomes" id="UP000245942">
    <property type="component" value="Unassembled WGS sequence"/>
</dbReference>
<dbReference type="AlphaFoldDB" id="A0A316U8B1"/>
<dbReference type="RefSeq" id="XP_025348627.1">
    <property type="nucleotide sequence ID" value="XM_025490281.1"/>
</dbReference>
<dbReference type="Gene3D" id="2.30.30.790">
    <property type="match status" value="1"/>
</dbReference>
<feature type="region of interest" description="Disordered" evidence="4">
    <location>
        <begin position="1"/>
        <end position="48"/>
    </location>
</feature>
<keyword evidence="2" id="KW-0689">Ribosomal protein</keyword>
<dbReference type="GO" id="GO:0003735">
    <property type="term" value="F:structural constituent of ribosome"/>
    <property type="evidence" value="ECO:0007669"/>
    <property type="project" value="InterPro"/>
</dbReference>
<dbReference type="SUPFAM" id="SSF50104">
    <property type="entry name" value="Translation proteins SH3-like domain"/>
    <property type="match status" value="1"/>
</dbReference>
<evidence type="ECO:0000313" key="6">
    <source>
        <dbReference type="Proteomes" id="UP000245942"/>
    </source>
</evidence>
<comment type="similarity">
    <text evidence="1">Belongs to the bacterial ribosomal protein bL19 family.</text>
</comment>
<evidence type="ECO:0008006" key="7">
    <source>
        <dbReference type="Google" id="ProtNLM"/>
    </source>
</evidence>
<dbReference type="PANTHER" id="PTHR15680:SF9">
    <property type="entry name" value="LARGE RIBOSOMAL SUBUNIT PROTEIN BL19M"/>
    <property type="match status" value="1"/>
</dbReference>
<evidence type="ECO:0000256" key="3">
    <source>
        <dbReference type="ARBA" id="ARBA00023274"/>
    </source>
</evidence>
<dbReference type="InterPro" id="IPR001857">
    <property type="entry name" value="Ribosomal_bL19"/>
</dbReference>